<evidence type="ECO:0000313" key="2">
    <source>
        <dbReference type="EMBL" id="KAH3810712.1"/>
    </source>
</evidence>
<feature type="compositionally biased region" description="Polar residues" evidence="1">
    <location>
        <begin position="1"/>
        <end position="23"/>
    </location>
</feature>
<organism evidence="2 3">
    <name type="scientific">Dreissena polymorpha</name>
    <name type="common">Zebra mussel</name>
    <name type="synonym">Mytilus polymorpha</name>
    <dbReference type="NCBI Taxonomy" id="45954"/>
    <lineage>
        <taxon>Eukaryota</taxon>
        <taxon>Metazoa</taxon>
        <taxon>Spiralia</taxon>
        <taxon>Lophotrochozoa</taxon>
        <taxon>Mollusca</taxon>
        <taxon>Bivalvia</taxon>
        <taxon>Autobranchia</taxon>
        <taxon>Heteroconchia</taxon>
        <taxon>Euheterodonta</taxon>
        <taxon>Imparidentia</taxon>
        <taxon>Neoheterodontei</taxon>
        <taxon>Myida</taxon>
        <taxon>Dreissenoidea</taxon>
        <taxon>Dreissenidae</taxon>
        <taxon>Dreissena</taxon>
    </lineage>
</organism>
<reference evidence="2" key="1">
    <citation type="journal article" date="2019" name="bioRxiv">
        <title>The Genome of the Zebra Mussel, Dreissena polymorpha: A Resource for Invasive Species Research.</title>
        <authorList>
            <person name="McCartney M.A."/>
            <person name="Auch B."/>
            <person name="Kono T."/>
            <person name="Mallez S."/>
            <person name="Zhang Y."/>
            <person name="Obille A."/>
            <person name="Becker A."/>
            <person name="Abrahante J.E."/>
            <person name="Garbe J."/>
            <person name="Badalamenti J.P."/>
            <person name="Herman A."/>
            <person name="Mangelson H."/>
            <person name="Liachko I."/>
            <person name="Sullivan S."/>
            <person name="Sone E.D."/>
            <person name="Koren S."/>
            <person name="Silverstein K.A.T."/>
            <person name="Beckman K.B."/>
            <person name="Gohl D.M."/>
        </authorList>
    </citation>
    <scope>NUCLEOTIDE SEQUENCE</scope>
    <source>
        <strain evidence="2">Duluth1</strain>
        <tissue evidence="2">Whole animal</tissue>
    </source>
</reference>
<evidence type="ECO:0000256" key="1">
    <source>
        <dbReference type="SAM" id="MobiDB-lite"/>
    </source>
</evidence>
<dbReference type="EMBL" id="JAIWYP010000006">
    <property type="protein sequence ID" value="KAH3810712.1"/>
    <property type="molecule type" value="Genomic_DNA"/>
</dbReference>
<dbReference type="Proteomes" id="UP000828390">
    <property type="component" value="Unassembled WGS sequence"/>
</dbReference>
<evidence type="ECO:0000313" key="3">
    <source>
        <dbReference type="Proteomes" id="UP000828390"/>
    </source>
</evidence>
<gene>
    <name evidence="2" type="ORF">DPMN_139109</name>
</gene>
<keyword evidence="3" id="KW-1185">Reference proteome</keyword>
<feature type="region of interest" description="Disordered" evidence="1">
    <location>
        <begin position="1"/>
        <end position="28"/>
    </location>
</feature>
<sequence length="100" mass="11236">MLKLAQTDQPTNRPTNQQTNQPTDRAKTICPPLLYPAQTPITFDPGLPCFKIVARTDRRTAEITTISPRFSKSHFQDMAPDGRTERRTMPKQYPSAYGGG</sequence>
<dbReference type="AlphaFoldDB" id="A0A9D4JKG6"/>
<proteinExistence type="predicted"/>
<accession>A0A9D4JKG6</accession>
<feature type="region of interest" description="Disordered" evidence="1">
    <location>
        <begin position="71"/>
        <end position="100"/>
    </location>
</feature>
<name>A0A9D4JKG6_DREPO</name>
<protein>
    <submittedName>
        <fullName evidence="2">Uncharacterized protein</fullName>
    </submittedName>
</protein>
<reference evidence="2" key="2">
    <citation type="submission" date="2020-11" db="EMBL/GenBank/DDBJ databases">
        <authorList>
            <person name="McCartney M.A."/>
            <person name="Auch B."/>
            <person name="Kono T."/>
            <person name="Mallez S."/>
            <person name="Becker A."/>
            <person name="Gohl D.M."/>
            <person name="Silverstein K.A.T."/>
            <person name="Koren S."/>
            <person name="Bechman K.B."/>
            <person name="Herman A."/>
            <person name="Abrahante J.E."/>
            <person name="Garbe J."/>
        </authorList>
    </citation>
    <scope>NUCLEOTIDE SEQUENCE</scope>
    <source>
        <strain evidence="2">Duluth1</strain>
        <tissue evidence="2">Whole animal</tissue>
    </source>
</reference>
<comment type="caution">
    <text evidence="2">The sequence shown here is derived from an EMBL/GenBank/DDBJ whole genome shotgun (WGS) entry which is preliminary data.</text>
</comment>